<dbReference type="Gene3D" id="2.60.40.2700">
    <property type="match status" value="1"/>
</dbReference>
<dbReference type="InterPro" id="IPR013783">
    <property type="entry name" value="Ig-like_fold"/>
</dbReference>
<protein>
    <submittedName>
        <fullName evidence="1">Collagen binding domain-containing protein</fullName>
    </submittedName>
</protein>
<dbReference type="Proteomes" id="UP001596098">
    <property type="component" value="Unassembled WGS sequence"/>
</dbReference>
<dbReference type="Gene3D" id="2.60.40.10">
    <property type="entry name" value="Immunoglobulins"/>
    <property type="match status" value="1"/>
</dbReference>
<organism evidence="1 2">
    <name type="scientific">Nocardioides yefusunii</name>
    <dbReference type="NCBI Taxonomy" id="2500546"/>
    <lineage>
        <taxon>Bacteria</taxon>
        <taxon>Bacillati</taxon>
        <taxon>Actinomycetota</taxon>
        <taxon>Actinomycetes</taxon>
        <taxon>Propionibacteriales</taxon>
        <taxon>Nocardioidaceae</taxon>
        <taxon>Nocardioides</taxon>
    </lineage>
</organism>
<keyword evidence="1" id="KW-0176">Collagen</keyword>
<dbReference type="RefSeq" id="WP_128219320.1">
    <property type="nucleotide sequence ID" value="NZ_CP034929.1"/>
</dbReference>
<gene>
    <name evidence="1" type="ORF">ACFPWU_05290</name>
</gene>
<reference evidence="2" key="1">
    <citation type="journal article" date="2019" name="Int. J. Syst. Evol. Microbiol.">
        <title>The Global Catalogue of Microorganisms (GCM) 10K type strain sequencing project: providing services to taxonomists for standard genome sequencing and annotation.</title>
        <authorList>
            <consortium name="The Broad Institute Genomics Platform"/>
            <consortium name="The Broad Institute Genome Sequencing Center for Infectious Disease"/>
            <person name="Wu L."/>
            <person name="Ma J."/>
        </authorList>
    </citation>
    <scope>NUCLEOTIDE SEQUENCE [LARGE SCALE GENOMIC DNA]</scope>
    <source>
        <strain evidence="2">DFY28</strain>
    </source>
</reference>
<accession>A0ABW1QXM7</accession>
<proteinExistence type="predicted"/>
<sequence>MTTTPLVSVPGRRSARSLLAALVSVALLLTSAALLLPSAVAAETRLVSGSVVLPVGVSPDDVEVRASSRSLDPETGVPRWSSDAESGLALLGEAWVYQLRVPAGEYVIGAVDFGSRAAPTWYPSVPSEEEGSTVTVGAFDVVLGALRLQAFSSIGGIVQVPAAAAHRNVSVHAFRRTAAGTWQEEAEAAVDEDGAYRVLDLRAGTYRLQFSYAGVAQSGGWYAGPGRAPVVQRDKGADVVLGPATDLDTVDVVLGKGADVTGRLRTVAGAAVTAKDVRVSAYEAWTDPWGVRRWRPVVTVGPAGNGTYAIRGLPAGTYRIGVEDRPGRYFAVFHPGASTVDSARSLTLADGSTLRSVDFTLDRGTTVKGKVTVPTGIATTSVRADLLQKVGTTWKATASTWVGADGKYALTGVPAGNYRVALAHDSGALTPWFVGKDGPVSALGAARTVTVGRSASLTFDAVLTRRGTPLPQVKVVSRPGLRGTARVGRTLTVKGGRYSPSGTTVKYQWFMKKGSKVVAIKGATKRSVKLPKATKGRTVRLRVTVSRPTHRPVRVTTRWSRAVRR</sequence>
<evidence type="ECO:0000313" key="2">
    <source>
        <dbReference type="Proteomes" id="UP001596098"/>
    </source>
</evidence>
<dbReference type="EMBL" id="JBHSQI010000002">
    <property type="protein sequence ID" value="MFC6153075.1"/>
    <property type="molecule type" value="Genomic_DNA"/>
</dbReference>
<evidence type="ECO:0000313" key="1">
    <source>
        <dbReference type="EMBL" id="MFC6153075.1"/>
    </source>
</evidence>
<keyword evidence="2" id="KW-1185">Reference proteome</keyword>
<dbReference type="SUPFAM" id="SSF117074">
    <property type="entry name" value="Hypothetical protein PA1324"/>
    <property type="match status" value="2"/>
</dbReference>
<comment type="caution">
    <text evidence="1">The sequence shown here is derived from an EMBL/GenBank/DDBJ whole genome shotgun (WGS) entry which is preliminary data.</text>
</comment>
<name>A0ABW1QXM7_9ACTN</name>